<gene>
    <name evidence="1" type="ORF">RchiOBHm_Chr1g0355791</name>
</gene>
<evidence type="ECO:0000313" key="1">
    <source>
        <dbReference type="EMBL" id="PRQ58124.1"/>
    </source>
</evidence>
<protein>
    <submittedName>
        <fullName evidence="1">Uncharacterized protein</fullName>
    </submittedName>
</protein>
<comment type="caution">
    <text evidence="1">The sequence shown here is derived from an EMBL/GenBank/DDBJ whole genome shotgun (WGS) entry which is preliminary data.</text>
</comment>
<accession>A0A2P6SHG5</accession>
<dbReference type="AlphaFoldDB" id="A0A2P6SHG5"/>
<evidence type="ECO:0000313" key="2">
    <source>
        <dbReference type="Proteomes" id="UP000238479"/>
    </source>
</evidence>
<organism evidence="1 2">
    <name type="scientific">Rosa chinensis</name>
    <name type="common">China rose</name>
    <dbReference type="NCBI Taxonomy" id="74649"/>
    <lineage>
        <taxon>Eukaryota</taxon>
        <taxon>Viridiplantae</taxon>
        <taxon>Streptophyta</taxon>
        <taxon>Embryophyta</taxon>
        <taxon>Tracheophyta</taxon>
        <taxon>Spermatophyta</taxon>
        <taxon>Magnoliopsida</taxon>
        <taxon>eudicotyledons</taxon>
        <taxon>Gunneridae</taxon>
        <taxon>Pentapetalae</taxon>
        <taxon>rosids</taxon>
        <taxon>fabids</taxon>
        <taxon>Rosales</taxon>
        <taxon>Rosaceae</taxon>
        <taxon>Rosoideae</taxon>
        <taxon>Rosoideae incertae sedis</taxon>
        <taxon>Rosa</taxon>
    </lineage>
</organism>
<keyword evidence="2" id="KW-1185">Reference proteome</keyword>
<sequence>MYQSTYFFFFDTELLGLQRPTLIHFFNNGDPQNSSPSLIEGKSVVPAMVKNTRATAFKRVFGCWLSSIEKMATQKWSLGSFATLNEIFCDVGSCDTMTMHHHAD</sequence>
<reference evidence="1 2" key="1">
    <citation type="journal article" date="2018" name="Nat. Genet.">
        <title>The Rosa genome provides new insights in the design of modern roses.</title>
        <authorList>
            <person name="Bendahmane M."/>
        </authorList>
    </citation>
    <scope>NUCLEOTIDE SEQUENCE [LARGE SCALE GENOMIC DNA]</scope>
    <source>
        <strain evidence="2">cv. Old Blush</strain>
    </source>
</reference>
<name>A0A2P6SHG5_ROSCH</name>
<dbReference type="Gramene" id="PRQ58124">
    <property type="protein sequence ID" value="PRQ58124"/>
    <property type="gene ID" value="RchiOBHm_Chr1g0355791"/>
</dbReference>
<proteinExistence type="predicted"/>
<dbReference type="EMBL" id="PDCK01000039">
    <property type="protein sequence ID" value="PRQ58124.1"/>
    <property type="molecule type" value="Genomic_DNA"/>
</dbReference>
<dbReference type="Proteomes" id="UP000238479">
    <property type="component" value="Chromosome 1"/>
</dbReference>